<name>A0A1G6GXJ2_9BACT</name>
<evidence type="ECO:0000313" key="2">
    <source>
        <dbReference type="Proteomes" id="UP000199452"/>
    </source>
</evidence>
<dbReference type="SUPFAM" id="SSF82185">
    <property type="entry name" value="Histone H3 K4-specific methyltransferase SET7/9 N-terminal domain"/>
    <property type="match status" value="4"/>
</dbReference>
<dbReference type="EMBL" id="FMYP01000005">
    <property type="protein sequence ID" value="SDB86654.1"/>
    <property type="molecule type" value="Genomic_DNA"/>
</dbReference>
<gene>
    <name evidence="1" type="ORF">SAMN05216323_10059</name>
</gene>
<proteinExistence type="predicted"/>
<dbReference type="AlphaFoldDB" id="A0A1G6GXJ2"/>
<dbReference type="PANTHER" id="PTHR33706">
    <property type="entry name" value="MORN VARIANT REPEAT PROTEIN"/>
    <property type="match status" value="1"/>
</dbReference>
<organism evidence="1 2">
    <name type="scientific">Williamwhitmania taraxaci</name>
    <dbReference type="NCBI Taxonomy" id="1640674"/>
    <lineage>
        <taxon>Bacteria</taxon>
        <taxon>Pseudomonadati</taxon>
        <taxon>Bacteroidota</taxon>
        <taxon>Bacteroidia</taxon>
        <taxon>Bacteroidales</taxon>
        <taxon>Williamwhitmaniaceae</taxon>
        <taxon>Williamwhitmania</taxon>
    </lineage>
</organism>
<sequence>MKYYSFLLFFLFVALYGFSQDREDGYKKFTYPNGVVSSEGFFLNGSPYGYWKTYYVNGVIKSEGNWRNKHLDSTWRFYDKFGSIESEISYFEGKKNGYYSKYATRLGFGSNKQILVNKELYVSDLRQGLAYGYSVDGFVQSISFFVDGKKDGVEREFNRDSIVIALKDYSKGRVIFYEEINRYDKDKLPYGIWKEFYPNGKVSIEKSFVNGKLNGYLKRFSDRGVLTAAVLYKNDALVRDSVTLDEMLLREFTDSLGSLKRRGTFLGNLPVGSHYYFTDNVIDSSLVFNEKGEVIAKGGTDTEAMKSGMWVEFFPGTRTIKAKGAYKASQKIGNWTFYFKNGKIEQKGSFARNKISGIWEWYNVDGNLIKSEEYLDGVRDGFYFELSAKGDTIAAGNFLSDFKEGKWKIVEGDLTQIGNFVNDTKDGIWYSYYPNGKVYFKGRFNQGIADGKHTFYYSSGKIQEEQYFSSGYPIDTWRKYDVDGYLNINLQYKAGEVYKINGYVVER</sequence>
<dbReference type="PANTHER" id="PTHR33706:SF1">
    <property type="entry name" value="TPR REPEAT PROTEIN"/>
    <property type="match status" value="1"/>
</dbReference>
<keyword evidence="2" id="KW-1185">Reference proteome</keyword>
<evidence type="ECO:0000313" key="1">
    <source>
        <dbReference type="EMBL" id="SDB86654.1"/>
    </source>
</evidence>
<reference evidence="1 2" key="1">
    <citation type="submission" date="2016-09" db="EMBL/GenBank/DDBJ databases">
        <authorList>
            <person name="Capua I."/>
            <person name="De Benedictis P."/>
            <person name="Joannis T."/>
            <person name="Lombin L.H."/>
            <person name="Cattoli G."/>
        </authorList>
    </citation>
    <scope>NUCLEOTIDE SEQUENCE [LARGE SCALE GENOMIC DNA]</scope>
    <source>
        <strain evidence="1 2">A7P-90m</strain>
    </source>
</reference>
<dbReference type="InterPro" id="IPR011652">
    <property type="entry name" value="MORN_2"/>
</dbReference>
<dbReference type="RefSeq" id="WP_092435141.1">
    <property type="nucleotide sequence ID" value="NZ_FMYP01000005.1"/>
</dbReference>
<dbReference type="Pfam" id="PF07661">
    <property type="entry name" value="MORN_2"/>
    <property type="match status" value="5"/>
</dbReference>
<dbReference type="Gene3D" id="2.20.110.10">
    <property type="entry name" value="Histone H3 K4-specific methyltransferase SET7/9 N-terminal domain"/>
    <property type="match status" value="2"/>
</dbReference>
<dbReference type="OrthoDB" id="1034328at2"/>
<dbReference type="Proteomes" id="UP000199452">
    <property type="component" value="Unassembled WGS sequence"/>
</dbReference>
<dbReference type="Gene3D" id="3.90.930.1">
    <property type="match status" value="2"/>
</dbReference>
<protein>
    <submittedName>
        <fullName evidence="1">Antitoxin component YwqK of the YwqJK toxin-antitoxin module</fullName>
    </submittedName>
</protein>
<dbReference type="STRING" id="1640674.SAMN05216323_10059"/>
<accession>A0A1G6GXJ2</accession>